<dbReference type="InterPro" id="IPR000182">
    <property type="entry name" value="GNAT_dom"/>
</dbReference>
<keyword evidence="2" id="KW-0012">Acyltransferase</keyword>
<reference evidence="2 3" key="1">
    <citation type="submission" date="2017-04" db="EMBL/GenBank/DDBJ databases">
        <title>Bacillus krulwichiae AM31D Genome sequencing and assembly.</title>
        <authorList>
            <person name="Krulwich T.A."/>
            <person name="Anastor L."/>
            <person name="Ehrlich R."/>
            <person name="Ehrlich G.D."/>
            <person name="Janto B."/>
        </authorList>
    </citation>
    <scope>NUCLEOTIDE SEQUENCE [LARGE SCALE GENOMIC DNA]</scope>
    <source>
        <strain evidence="2 3">AM31D</strain>
    </source>
</reference>
<keyword evidence="3" id="KW-1185">Reference proteome</keyword>
<feature type="domain" description="N-acetyltransferase" evidence="1">
    <location>
        <begin position="7"/>
        <end position="149"/>
    </location>
</feature>
<dbReference type="STRING" id="199441.BkAM31D_17790"/>
<dbReference type="Pfam" id="PF13673">
    <property type="entry name" value="Acetyltransf_10"/>
    <property type="match status" value="1"/>
</dbReference>
<proteinExistence type="predicted"/>
<dbReference type="PROSITE" id="PS51186">
    <property type="entry name" value="GNAT"/>
    <property type="match status" value="1"/>
</dbReference>
<accession>A0A1X9MHE1</accession>
<dbReference type="Proteomes" id="UP000193006">
    <property type="component" value="Chromosome"/>
</dbReference>
<dbReference type="CDD" id="cd04301">
    <property type="entry name" value="NAT_SF"/>
    <property type="match status" value="1"/>
</dbReference>
<evidence type="ECO:0000313" key="3">
    <source>
        <dbReference type="Proteomes" id="UP000193006"/>
    </source>
</evidence>
<dbReference type="GO" id="GO:0016747">
    <property type="term" value="F:acyltransferase activity, transferring groups other than amino-acyl groups"/>
    <property type="evidence" value="ECO:0007669"/>
    <property type="project" value="InterPro"/>
</dbReference>
<dbReference type="RefSeq" id="WP_066152976.1">
    <property type="nucleotide sequence ID" value="NZ_CP020814.1"/>
</dbReference>
<dbReference type="EMBL" id="CP020814">
    <property type="protein sequence ID" value="ARK31543.1"/>
    <property type="molecule type" value="Genomic_DNA"/>
</dbReference>
<gene>
    <name evidence="2" type="ORF">BkAM31D_17790</name>
</gene>
<dbReference type="Gene3D" id="3.40.630.30">
    <property type="match status" value="1"/>
</dbReference>
<evidence type="ECO:0000313" key="2">
    <source>
        <dbReference type="EMBL" id="ARK31543.1"/>
    </source>
</evidence>
<dbReference type="SUPFAM" id="SSF55729">
    <property type="entry name" value="Acyl-CoA N-acyltransferases (Nat)"/>
    <property type="match status" value="1"/>
</dbReference>
<name>A0A1X9MHE1_9BACI</name>
<keyword evidence="2" id="KW-0808">Transferase</keyword>
<dbReference type="AlphaFoldDB" id="A0A1X9MHE1"/>
<organism evidence="2 3">
    <name type="scientific">Halalkalibacter krulwichiae</name>
    <dbReference type="NCBI Taxonomy" id="199441"/>
    <lineage>
        <taxon>Bacteria</taxon>
        <taxon>Bacillati</taxon>
        <taxon>Bacillota</taxon>
        <taxon>Bacilli</taxon>
        <taxon>Bacillales</taxon>
        <taxon>Bacillaceae</taxon>
        <taxon>Halalkalibacter</taxon>
    </lineage>
</organism>
<dbReference type="KEGG" id="bkw:BkAM31D_17790"/>
<dbReference type="InterPro" id="IPR016181">
    <property type="entry name" value="Acyl_CoA_acyltransferase"/>
</dbReference>
<sequence length="152" mass="17933">MLNWKVKEFNQLTVDELYELVQLRIEVFVVEQACVYQELDDKDQIAFHLLGYKDGKLQAYSRLFKSGTLYEDASIGRVIVRESERAKGYGQELLEHAISLITNEFHDDSILIHAQEYLTYFYQSFGFQPVSDIYLLDGINHLDMRRWRGKNE</sequence>
<evidence type="ECO:0000259" key="1">
    <source>
        <dbReference type="PROSITE" id="PS51186"/>
    </source>
</evidence>
<protein>
    <submittedName>
        <fullName evidence="2">Putative acyltransferase</fullName>
    </submittedName>
</protein>